<dbReference type="OrthoDB" id="9797989at2"/>
<sequence>MDKLTLIQLKDNEYFDQINSYIDAFNLSKDHIHGSASLNKYDDLNGWLHDIQQNGHEDSVQDGYVPAYQFLLIREDDNKLVGMANCRVRLNEHLEYVGGHIGYSIHPDERQKGYATRLIPLCFPMYKALSIDHVLITCDEDNIGSKKAILNNGGKYLSTYYYDEEGLNVERYLVPVIVN</sequence>
<comment type="caution">
    <text evidence="2">The sequence shown here is derived from an EMBL/GenBank/DDBJ whole genome shotgun (WGS) entry which is preliminary data.</text>
</comment>
<dbReference type="PANTHER" id="PTHR39173:SF1">
    <property type="entry name" value="ACETYLTRANSFERASE"/>
    <property type="match status" value="1"/>
</dbReference>
<dbReference type="GO" id="GO:0016747">
    <property type="term" value="F:acyltransferase activity, transferring groups other than amino-acyl groups"/>
    <property type="evidence" value="ECO:0007669"/>
    <property type="project" value="InterPro"/>
</dbReference>
<evidence type="ECO:0000259" key="1">
    <source>
        <dbReference type="PROSITE" id="PS51186"/>
    </source>
</evidence>
<reference evidence="2 3" key="1">
    <citation type="submission" date="2018-11" db="EMBL/GenBank/DDBJ databases">
        <title>Genomic Encyclopedia of Type Strains, Phase IV (KMG-IV): sequencing the most valuable type-strain genomes for metagenomic binning, comparative biology and taxonomic classification.</title>
        <authorList>
            <person name="Goeker M."/>
        </authorList>
    </citation>
    <scope>NUCLEOTIDE SEQUENCE [LARGE SCALE GENOMIC DNA]</scope>
    <source>
        <strain evidence="2 3">DSM 29158</strain>
    </source>
</reference>
<dbReference type="SUPFAM" id="SSF55729">
    <property type="entry name" value="Acyl-CoA N-acyltransferases (Nat)"/>
    <property type="match status" value="1"/>
</dbReference>
<dbReference type="CDD" id="cd04301">
    <property type="entry name" value="NAT_SF"/>
    <property type="match status" value="1"/>
</dbReference>
<evidence type="ECO:0000313" key="3">
    <source>
        <dbReference type="Proteomes" id="UP000277108"/>
    </source>
</evidence>
<organism evidence="2 3">
    <name type="scientific">Abyssicoccus albus</name>
    <dbReference type="NCBI Taxonomy" id="1817405"/>
    <lineage>
        <taxon>Bacteria</taxon>
        <taxon>Bacillati</taxon>
        <taxon>Bacillota</taxon>
        <taxon>Bacilli</taxon>
        <taxon>Bacillales</taxon>
        <taxon>Abyssicoccaceae</taxon>
    </lineage>
</organism>
<dbReference type="PANTHER" id="PTHR39173">
    <property type="entry name" value="ACETYLTRANSFERASE"/>
    <property type="match status" value="1"/>
</dbReference>
<dbReference type="InterPro" id="IPR016181">
    <property type="entry name" value="Acyl_CoA_acyltransferase"/>
</dbReference>
<name>A0A3N5BSA7_9BACL</name>
<proteinExistence type="predicted"/>
<gene>
    <name evidence="2" type="ORF">EDD62_0586</name>
</gene>
<evidence type="ECO:0000313" key="2">
    <source>
        <dbReference type="EMBL" id="RPF57950.1"/>
    </source>
</evidence>
<accession>A0A3N5BSA7</accession>
<feature type="domain" description="N-acetyltransferase" evidence="1">
    <location>
        <begin position="34"/>
        <end position="170"/>
    </location>
</feature>
<dbReference type="Gene3D" id="3.40.630.30">
    <property type="match status" value="1"/>
</dbReference>
<protein>
    <submittedName>
        <fullName evidence="2">Putative acetyltransferase</fullName>
    </submittedName>
</protein>
<keyword evidence="2" id="KW-0808">Transferase</keyword>
<dbReference type="RefSeq" id="WP_123807461.1">
    <property type="nucleotide sequence ID" value="NZ_RKRK01000002.1"/>
</dbReference>
<dbReference type="InterPro" id="IPR000182">
    <property type="entry name" value="GNAT_dom"/>
</dbReference>
<dbReference type="AlphaFoldDB" id="A0A3N5BSA7"/>
<keyword evidence="3" id="KW-1185">Reference proteome</keyword>
<dbReference type="Proteomes" id="UP000277108">
    <property type="component" value="Unassembled WGS sequence"/>
</dbReference>
<dbReference type="EMBL" id="RKRK01000002">
    <property type="protein sequence ID" value="RPF57950.1"/>
    <property type="molecule type" value="Genomic_DNA"/>
</dbReference>
<dbReference type="Pfam" id="PF13302">
    <property type="entry name" value="Acetyltransf_3"/>
    <property type="match status" value="1"/>
</dbReference>
<dbReference type="PROSITE" id="PS51186">
    <property type="entry name" value="GNAT"/>
    <property type="match status" value="1"/>
</dbReference>